<evidence type="ECO:0000256" key="1">
    <source>
        <dbReference type="ARBA" id="ARBA00022723"/>
    </source>
</evidence>
<feature type="compositionally biased region" description="Low complexity" evidence="6">
    <location>
        <begin position="404"/>
        <end position="418"/>
    </location>
</feature>
<dbReference type="Pfam" id="PF18044">
    <property type="entry name" value="zf-CCCH_4"/>
    <property type="match status" value="1"/>
</dbReference>
<dbReference type="PANTHER" id="PTHR12506">
    <property type="entry name" value="PROTEIN PHOSPHATASE RELATED"/>
    <property type="match status" value="1"/>
</dbReference>
<feature type="domain" description="C3H1-type" evidence="7">
    <location>
        <begin position="297"/>
        <end position="325"/>
    </location>
</feature>
<dbReference type="SMART" id="SM00356">
    <property type="entry name" value="ZnF_C3H1"/>
    <property type="match status" value="5"/>
</dbReference>
<evidence type="ECO:0000256" key="2">
    <source>
        <dbReference type="ARBA" id="ARBA00022737"/>
    </source>
</evidence>
<feature type="domain" description="C3H1-type" evidence="7">
    <location>
        <begin position="369"/>
        <end position="395"/>
    </location>
</feature>
<dbReference type="EMBL" id="KD079115">
    <property type="protein sequence ID" value="EMS62698.1"/>
    <property type="molecule type" value="Genomic_DNA"/>
</dbReference>
<dbReference type="InterPro" id="IPR050974">
    <property type="entry name" value="Plant_ZF_CCCH"/>
</dbReference>
<keyword evidence="3" id="KW-0863">Zinc-finger</keyword>
<sequence>MSGYPFYPYGRGGVGDDASAMSDYPFHPYGRGGVGDNAAARYSSYEIDLIAARYAGDPSSYPYPSASGGFDPHVGARRPADVLYHQSIMGSHSTIGQSDAFYSPNTMVKRPRLESSLPIYPQRPGEKECAFYMRTRTCSILIDGPDTVSNLSPLCLPPLKPKVLVTEERAGGDDAWVPMGMLRRGGVLGGNQRGWSWNIRIWRCMGAPAADWVEPAMAAGVAAGVLGRWKMDLHVGLIYLLKNKYPHPSQREKHIGLMSFETTWQLYLVSFIPPKVYFACLKLILQGTKAGESYPERPGEPNCPFFVKTGECKFGSKCKFNHPKKKDDRTVAGPGDKESLFSANSTLPVKPSEPCPESLISGNSTLPVKPSKPCPHYAKGKCKLGTNCKFIHAKDMEPPSSGGNESENTATAEAAGHHGAVHDSVSAKKLAPVALEHNSKGMPIRPGEVDCSFYIKTGSCMYGRTCRFNHPERHIQASVVPGEMLNPAVKFLPSFDFRVTHVPIEPEPITYPQRPGETVCDFYKKTGFCKFSEKCKFHHPVDRSAPDSIAKWEPSQQPVTLTVAGFPRREDAEACAYYMKTGACKFGVQCKFDHPPLGEAIAKVSKHGEGKEGGKKKVVGLSYVLEN</sequence>
<dbReference type="Gene3D" id="4.10.1000.10">
    <property type="entry name" value="Zinc finger, CCCH-type"/>
    <property type="match status" value="2"/>
</dbReference>
<evidence type="ECO:0000313" key="8">
    <source>
        <dbReference type="EMBL" id="EMS62698.1"/>
    </source>
</evidence>
<dbReference type="PANTHER" id="PTHR12506:SF82">
    <property type="entry name" value="ZINC FINGER CCCH DOMAIN-CONTAINING PROTEIN 64-RELATED"/>
    <property type="match status" value="1"/>
</dbReference>
<feature type="domain" description="C3H1-type" evidence="7">
    <location>
        <begin position="445"/>
        <end position="473"/>
    </location>
</feature>
<reference evidence="8" key="1">
    <citation type="journal article" date="2013" name="Nature">
        <title>Draft genome of the wheat A-genome progenitor Triticum urartu.</title>
        <authorList>
            <person name="Ling H.Q."/>
            <person name="Zhao S."/>
            <person name="Liu D."/>
            <person name="Wang J."/>
            <person name="Sun H."/>
            <person name="Zhang C."/>
            <person name="Fan H."/>
            <person name="Li D."/>
            <person name="Dong L."/>
            <person name="Tao Y."/>
            <person name="Gao C."/>
            <person name="Wu H."/>
            <person name="Li Y."/>
            <person name="Cui Y."/>
            <person name="Guo X."/>
            <person name="Zheng S."/>
            <person name="Wang B."/>
            <person name="Yu K."/>
            <person name="Liang Q."/>
            <person name="Yang W."/>
            <person name="Lou X."/>
            <person name="Chen J."/>
            <person name="Feng M."/>
            <person name="Jian J."/>
            <person name="Zhang X."/>
            <person name="Luo G."/>
            <person name="Jiang Y."/>
            <person name="Liu J."/>
            <person name="Wang Z."/>
            <person name="Sha Y."/>
            <person name="Zhang B."/>
            <person name="Wu H."/>
            <person name="Tang D."/>
            <person name="Shen Q."/>
            <person name="Xue P."/>
            <person name="Zou S."/>
            <person name="Wang X."/>
            <person name="Liu X."/>
            <person name="Wang F."/>
            <person name="Yang Y."/>
            <person name="An X."/>
            <person name="Dong Z."/>
            <person name="Zhang K."/>
            <person name="Zhang X."/>
            <person name="Luo M.C."/>
            <person name="Dvorak J."/>
            <person name="Tong Y."/>
            <person name="Wang J."/>
            <person name="Yang H."/>
            <person name="Li Z."/>
            <person name="Wang D."/>
            <person name="Zhang A."/>
            <person name="Wang J."/>
        </authorList>
    </citation>
    <scope>NUCLEOTIDE SEQUENCE</scope>
</reference>
<dbReference type="OMA" id="GAKCKFD"/>
<keyword evidence="5" id="KW-0238">DNA-binding</keyword>
<keyword evidence="4" id="KW-0862">Zinc</keyword>
<dbReference type="Pfam" id="PF00642">
    <property type="entry name" value="zf-CCCH"/>
    <property type="match status" value="4"/>
</dbReference>
<dbReference type="InterPro" id="IPR041367">
    <property type="entry name" value="Znf-CCCH_4"/>
</dbReference>
<evidence type="ECO:0000259" key="7">
    <source>
        <dbReference type="PROSITE" id="PS50103"/>
    </source>
</evidence>
<name>M7ZHK6_TRIUA</name>
<keyword evidence="1" id="KW-0479">Metal-binding</keyword>
<evidence type="ECO:0000256" key="3">
    <source>
        <dbReference type="ARBA" id="ARBA00022771"/>
    </source>
</evidence>
<evidence type="ECO:0000256" key="5">
    <source>
        <dbReference type="ARBA" id="ARBA00023125"/>
    </source>
</evidence>
<dbReference type="GO" id="GO:0008270">
    <property type="term" value="F:zinc ion binding"/>
    <property type="evidence" value="ECO:0007669"/>
    <property type="project" value="UniProtKB-KW"/>
</dbReference>
<dbReference type="Gene3D" id="2.30.30.1190">
    <property type="match status" value="2"/>
</dbReference>
<feature type="domain" description="C3H1-type" evidence="7">
    <location>
        <begin position="514"/>
        <end position="542"/>
    </location>
</feature>
<dbReference type="STRING" id="4572.M7ZHK6"/>
<dbReference type="InterPro" id="IPR000571">
    <property type="entry name" value="Znf_CCCH"/>
</dbReference>
<dbReference type="GO" id="GO:0003677">
    <property type="term" value="F:DNA binding"/>
    <property type="evidence" value="ECO:0007669"/>
    <property type="project" value="UniProtKB-KW"/>
</dbReference>
<keyword evidence="2" id="KW-0677">Repeat</keyword>
<protein>
    <submittedName>
        <fullName evidence="8">Zinc finger CCCH domain-containing protein 8</fullName>
    </submittedName>
</protein>
<proteinExistence type="predicted"/>
<feature type="domain" description="C3H1-type" evidence="7">
    <location>
        <begin position="569"/>
        <end position="597"/>
    </location>
</feature>
<dbReference type="AlphaFoldDB" id="M7ZHK6"/>
<evidence type="ECO:0000256" key="4">
    <source>
        <dbReference type="ARBA" id="ARBA00022833"/>
    </source>
</evidence>
<evidence type="ECO:0000256" key="6">
    <source>
        <dbReference type="SAM" id="MobiDB-lite"/>
    </source>
</evidence>
<gene>
    <name evidence="8" type="ORF">TRIUR3_27404</name>
</gene>
<dbReference type="SUPFAM" id="SSF90229">
    <property type="entry name" value="CCCH zinc finger"/>
    <property type="match status" value="4"/>
</dbReference>
<dbReference type="eggNOG" id="KOG1677">
    <property type="taxonomic scope" value="Eukaryota"/>
</dbReference>
<dbReference type="PROSITE" id="PS50103">
    <property type="entry name" value="ZF_C3H1"/>
    <property type="match status" value="5"/>
</dbReference>
<feature type="region of interest" description="Disordered" evidence="6">
    <location>
        <begin position="395"/>
        <end position="425"/>
    </location>
</feature>
<accession>M7ZHK6</accession>
<organism evidence="8">
    <name type="scientific">Triticum urartu</name>
    <name type="common">Red wild einkorn</name>
    <name type="synonym">Crithodium urartu</name>
    <dbReference type="NCBI Taxonomy" id="4572"/>
    <lineage>
        <taxon>Eukaryota</taxon>
        <taxon>Viridiplantae</taxon>
        <taxon>Streptophyta</taxon>
        <taxon>Embryophyta</taxon>
        <taxon>Tracheophyta</taxon>
        <taxon>Spermatophyta</taxon>
        <taxon>Magnoliopsida</taxon>
        <taxon>Liliopsida</taxon>
        <taxon>Poales</taxon>
        <taxon>Poaceae</taxon>
        <taxon>BOP clade</taxon>
        <taxon>Pooideae</taxon>
        <taxon>Triticodae</taxon>
        <taxon>Triticeae</taxon>
        <taxon>Triticinae</taxon>
        <taxon>Triticum</taxon>
    </lineage>
</organism>
<dbReference type="GO" id="GO:0003729">
    <property type="term" value="F:mRNA binding"/>
    <property type="evidence" value="ECO:0007669"/>
    <property type="project" value="UniProtKB-ARBA"/>
</dbReference>
<dbReference type="InterPro" id="IPR036855">
    <property type="entry name" value="Znf_CCCH_sf"/>
</dbReference>
<dbReference type="FunFam" id="4.10.1000.10:FF:000033">
    <property type="entry name" value="zinc finger CCCH domain-containing protein 37"/>
    <property type="match status" value="1"/>
</dbReference>